<dbReference type="Pfam" id="PF13953">
    <property type="entry name" value="PapC_C"/>
    <property type="match status" value="1"/>
</dbReference>
<dbReference type="InterPro" id="IPR042186">
    <property type="entry name" value="FimD_plug_dom"/>
</dbReference>
<evidence type="ECO:0000256" key="7">
    <source>
        <dbReference type="ARBA" id="ARBA00023136"/>
    </source>
</evidence>
<keyword evidence="8" id="KW-0998">Cell outer membrane</keyword>
<dbReference type="GO" id="GO:0009279">
    <property type="term" value="C:cell outer membrane"/>
    <property type="evidence" value="ECO:0007669"/>
    <property type="project" value="UniProtKB-SubCell"/>
</dbReference>
<evidence type="ECO:0000256" key="5">
    <source>
        <dbReference type="ARBA" id="ARBA00022692"/>
    </source>
</evidence>
<evidence type="ECO:0000259" key="11">
    <source>
        <dbReference type="Pfam" id="PF13954"/>
    </source>
</evidence>
<protein>
    <submittedName>
        <fullName evidence="12">Fimbrial biogenesis outer membrane usher protein</fullName>
    </submittedName>
</protein>
<dbReference type="InterPro" id="IPR025949">
    <property type="entry name" value="PapC-like_C"/>
</dbReference>
<evidence type="ECO:0000256" key="9">
    <source>
        <dbReference type="SAM" id="SignalP"/>
    </source>
</evidence>
<accession>A0A3D8VC38</accession>
<evidence type="ECO:0000313" key="13">
    <source>
        <dbReference type="Proteomes" id="UP000256829"/>
    </source>
</evidence>
<dbReference type="PANTHER" id="PTHR30451:SF20">
    <property type="entry name" value="FIMBRIAE USHER"/>
    <property type="match status" value="1"/>
</dbReference>
<comment type="subcellular location">
    <subcellularLocation>
        <location evidence="1">Cell outer membrane</location>
        <topology evidence="1">Multi-pass membrane protein</topology>
    </subcellularLocation>
</comment>
<dbReference type="Gene3D" id="2.60.40.2610">
    <property type="entry name" value="Outer membrane usher protein FimD, plug domain"/>
    <property type="match status" value="1"/>
</dbReference>
<dbReference type="Gene3D" id="2.60.40.3110">
    <property type="match status" value="1"/>
</dbReference>
<dbReference type="GO" id="GO:0015473">
    <property type="term" value="F:fimbrial usher porin activity"/>
    <property type="evidence" value="ECO:0007669"/>
    <property type="project" value="InterPro"/>
</dbReference>
<evidence type="ECO:0000256" key="2">
    <source>
        <dbReference type="ARBA" id="ARBA00008064"/>
    </source>
</evidence>
<keyword evidence="5" id="KW-0812">Transmembrane</keyword>
<evidence type="ECO:0000313" key="12">
    <source>
        <dbReference type="EMBL" id="RDY66388.1"/>
    </source>
</evidence>
<comment type="similarity">
    <text evidence="2">Belongs to the fimbrial export usher family.</text>
</comment>
<proteinExistence type="inferred from homology"/>
<keyword evidence="3" id="KW-0813">Transport</keyword>
<dbReference type="RefSeq" id="WP_115843296.1">
    <property type="nucleotide sequence ID" value="NZ_CP183976.1"/>
</dbReference>
<dbReference type="SUPFAM" id="SSF141729">
    <property type="entry name" value="FimD N-terminal domain-like"/>
    <property type="match status" value="1"/>
</dbReference>
<dbReference type="GO" id="GO:0009297">
    <property type="term" value="P:pilus assembly"/>
    <property type="evidence" value="ECO:0007669"/>
    <property type="project" value="InterPro"/>
</dbReference>
<feature type="domain" description="PapC N-terminal" evidence="11">
    <location>
        <begin position="45"/>
        <end position="192"/>
    </location>
</feature>
<dbReference type="PANTHER" id="PTHR30451">
    <property type="entry name" value="OUTER MEMBRANE USHER PROTEIN"/>
    <property type="match status" value="1"/>
</dbReference>
<keyword evidence="13" id="KW-1185">Reference proteome</keyword>
<dbReference type="Proteomes" id="UP000256829">
    <property type="component" value="Unassembled WGS sequence"/>
</dbReference>
<dbReference type="FunFam" id="2.60.40.3110:FF:000001">
    <property type="entry name" value="Putative fimbrial outer membrane usher"/>
    <property type="match status" value="1"/>
</dbReference>
<dbReference type="InterPro" id="IPR043142">
    <property type="entry name" value="PapC-like_C_sf"/>
</dbReference>
<dbReference type="InterPro" id="IPR000015">
    <property type="entry name" value="Fimb_usher"/>
</dbReference>
<feature type="domain" description="PapC-like C-terminal" evidence="10">
    <location>
        <begin position="802"/>
        <end position="868"/>
    </location>
</feature>
<keyword evidence="7" id="KW-0472">Membrane</keyword>
<evidence type="ECO:0000256" key="8">
    <source>
        <dbReference type="ARBA" id="ARBA00023237"/>
    </source>
</evidence>
<dbReference type="AlphaFoldDB" id="A0A3D8VC38"/>
<dbReference type="InterPro" id="IPR025885">
    <property type="entry name" value="PapC_N"/>
</dbReference>
<keyword evidence="4" id="KW-1134">Transmembrane beta strand</keyword>
<reference evidence="12 13" key="1">
    <citation type="submission" date="2018-08" db="EMBL/GenBank/DDBJ databases">
        <title>Lysobacter soli KCTC 22011, whole genome shotgun sequence.</title>
        <authorList>
            <person name="Zhang X."/>
            <person name="Feng G."/>
            <person name="Zhu H."/>
        </authorList>
    </citation>
    <scope>NUCLEOTIDE SEQUENCE [LARGE SCALE GENOMIC DNA]</scope>
    <source>
        <strain evidence="12 13">KCTC 22011</strain>
    </source>
</reference>
<evidence type="ECO:0000256" key="3">
    <source>
        <dbReference type="ARBA" id="ARBA00022448"/>
    </source>
</evidence>
<sequence length="896" mass="95112">MTKRAGHHMPDFRVPSRALLGTAIACALFASSTVYAAPAAPADAQFDMTLLAGGAQQAADLSRFERGNVVSPGLYRLDLYLDGQWSGSADVRFVAPNPDESAVPCFTAAMFDRLGLPRAKLDEAARARLDAADGCAAISDLIPDATAIYDQTELRLDVTVPQAWLGYRARGYVSPDQWNSGVTAGLLNYNANLYRSRSGGLEQTSGFVGLNAGLNLGAWRLRHDGNYSWQSAVAGASSSRQYESIATYARRDIASMSAQVTLGDSYTTGELFDSVGIRGLQLATDDRMLPESQRGYAPTVRGVAESNARVTIRQNGVLLYETTVSPGSFAIDDLYATGYGGDLEVTVTEADGRVREFSVPYAAVPQQLRPGTSRFGVALGTVREDASQDEPMLVQATLQRGLTNMVTGYGGFLGTTGYGAALGGVSLNTRAGAIALDLTLARTELPGQDRQSGQSLRATYSKIIPGSGTSFSLASYRYSTGGYYSLREALAARDFALGRPVDDGLPDDDLVGVLTPEQRDALLNGRNADLQAYTDALQRQRNRFDLNLNQRLGQSGGNLYATLSARDYWTREGTDTQFQVGYNNHYRWFNYGVSATRLRDLQGRYANQFSLNVTVPLGSSPRAPMATAALVHDTEGQNQSQLTVAGSAGEANQFTYGVSAAHSDAIGTSASVNAGYRAPWAVANATYGEGDGYSQASLGVSGTVVAHRGGITLGQPAGDTVALVHAPNAKGARVVNAPGVTVDRFGYALVPYLSPYQMNVVELDPKGLPLDVQLNATSARVAPTAGGVAMLTFDTEYGRTLLLRVRMSDGRAVPFGAEVTDIQGHALGTVGQGGRLLLRGATKEGTVSLSWQEEDKPMQCTFTYQAPEPKPGAAATDLPTTDARCTPTVTFAAASL</sequence>
<dbReference type="Gene3D" id="2.60.40.2070">
    <property type="match status" value="1"/>
</dbReference>
<dbReference type="EMBL" id="QTJR01000010">
    <property type="protein sequence ID" value="RDY66388.1"/>
    <property type="molecule type" value="Genomic_DNA"/>
</dbReference>
<feature type="signal peptide" evidence="9">
    <location>
        <begin position="1"/>
        <end position="36"/>
    </location>
</feature>
<name>A0A3D8VC38_9GAMM</name>
<comment type="caution">
    <text evidence="12">The sequence shown here is derived from an EMBL/GenBank/DDBJ whole genome shotgun (WGS) entry which is preliminary data.</text>
</comment>
<dbReference type="Pfam" id="PF00577">
    <property type="entry name" value="Usher"/>
    <property type="match status" value="1"/>
</dbReference>
<dbReference type="Gene3D" id="3.10.20.410">
    <property type="match status" value="1"/>
</dbReference>
<feature type="chain" id="PRO_5017687553" evidence="9">
    <location>
        <begin position="37"/>
        <end position="896"/>
    </location>
</feature>
<dbReference type="Pfam" id="PF13954">
    <property type="entry name" value="PapC_N"/>
    <property type="match status" value="1"/>
</dbReference>
<organism evidence="12 13">
    <name type="scientific">Lysobacter soli</name>
    <dbReference type="NCBI Taxonomy" id="453783"/>
    <lineage>
        <taxon>Bacteria</taxon>
        <taxon>Pseudomonadati</taxon>
        <taxon>Pseudomonadota</taxon>
        <taxon>Gammaproteobacteria</taxon>
        <taxon>Lysobacterales</taxon>
        <taxon>Lysobacteraceae</taxon>
        <taxon>Lysobacter</taxon>
    </lineage>
</organism>
<evidence type="ECO:0000256" key="1">
    <source>
        <dbReference type="ARBA" id="ARBA00004571"/>
    </source>
</evidence>
<keyword evidence="6 9" id="KW-0732">Signal</keyword>
<evidence type="ECO:0000256" key="6">
    <source>
        <dbReference type="ARBA" id="ARBA00022729"/>
    </source>
</evidence>
<evidence type="ECO:0000256" key="4">
    <source>
        <dbReference type="ARBA" id="ARBA00022452"/>
    </source>
</evidence>
<gene>
    <name evidence="12" type="ORF">DX912_14050</name>
</gene>
<dbReference type="InterPro" id="IPR037224">
    <property type="entry name" value="PapC_N_sf"/>
</dbReference>
<evidence type="ECO:0000259" key="10">
    <source>
        <dbReference type="Pfam" id="PF13953"/>
    </source>
</evidence>